<dbReference type="PANTHER" id="PTHR42085">
    <property type="entry name" value="F-BOX DOMAIN-CONTAINING PROTEIN"/>
    <property type="match status" value="1"/>
</dbReference>
<dbReference type="OrthoDB" id="62952at2759"/>
<accession>A0A6A6QFZ9</accession>
<dbReference type="InterPro" id="IPR038883">
    <property type="entry name" value="AN11006-like"/>
</dbReference>
<dbReference type="AlphaFoldDB" id="A0A6A6QFZ9"/>
<protein>
    <submittedName>
        <fullName evidence="2">Uncharacterized protein</fullName>
    </submittedName>
</protein>
<evidence type="ECO:0000313" key="2">
    <source>
        <dbReference type="EMBL" id="KAF2491202.1"/>
    </source>
</evidence>
<feature type="region of interest" description="Disordered" evidence="1">
    <location>
        <begin position="1"/>
        <end position="27"/>
    </location>
</feature>
<proteinExistence type="predicted"/>
<dbReference type="PANTHER" id="PTHR42085:SF1">
    <property type="entry name" value="F-BOX DOMAIN-CONTAINING PROTEIN"/>
    <property type="match status" value="1"/>
</dbReference>
<evidence type="ECO:0000313" key="3">
    <source>
        <dbReference type="Proteomes" id="UP000799750"/>
    </source>
</evidence>
<keyword evidence="3" id="KW-1185">Reference proteome</keyword>
<organism evidence="2 3">
    <name type="scientific">Lophium mytilinum</name>
    <dbReference type="NCBI Taxonomy" id="390894"/>
    <lineage>
        <taxon>Eukaryota</taxon>
        <taxon>Fungi</taxon>
        <taxon>Dikarya</taxon>
        <taxon>Ascomycota</taxon>
        <taxon>Pezizomycotina</taxon>
        <taxon>Dothideomycetes</taxon>
        <taxon>Pleosporomycetidae</taxon>
        <taxon>Mytilinidiales</taxon>
        <taxon>Mytilinidiaceae</taxon>
        <taxon>Lophium</taxon>
    </lineage>
</organism>
<dbReference type="Proteomes" id="UP000799750">
    <property type="component" value="Unassembled WGS sequence"/>
</dbReference>
<reference evidence="2" key="1">
    <citation type="journal article" date="2020" name="Stud. Mycol.">
        <title>101 Dothideomycetes genomes: a test case for predicting lifestyles and emergence of pathogens.</title>
        <authorList>
            <person name="Haridas S."/>
            <person name="Albert R."/>
            <person name="Binder M."/>
            <person name="Bloem J."/>
            <person name="Labutti K."/>
            <person name="Salamov A."/>
            <person name="Andreopoulos B."/>
            <person name="Baker S."/>
            <person name="Barry K."/>
            <person name="Bills G."/>
            <person name="Bluhm B."/>
            <person name="Cannon C."/>
            <person name="Castanera R."/>
            <person name="Culley D."/>
            <person name="Daum C."/>
            <person name="Ezra D."/>
            <person name="Gonzalez J."/>
            <person name="Henrissat B."/>
            <person name="Kuo A."/>
            <person name="Liang C."/>
            <person name="Lipzen A."/>
            <person name="Lutzoni F."/>
            <person name="Magnuson J."/>
            <person name="Mondo S."/>
            <person name="Nolan M."/>
            <person name="Ohm R."/>
            <person name="Pangilinan J."/>
            <person name="Park H.-J."/>
            <person name="Ramirez L."/>
            <person name="Alfaro M."/>
            <person name="Sun H."/>
            <person name="Tritt A."/>
            <person name="Yoshinaga Y."/>
            <person name="Zwiers L.-H."/>
            <person name="Turgeon B."/>
            <person name="Goodwin S."/>
            <person name="Spatafora J."/>
            <person name="Crous P."/>
            <person name="Grigoriev I."/>
        </authorList>
    </citation>
    <scope>NUCLEOTIDE SEQUENCE</scope>
    <source>
        <strain evidence="2">CBS 269.34</strain>
    </source>
</reference>
<gene>
    <name evidence="2" type="ORF">BU16DRAFT_566118</name>
</gene>
<sequence>MTTTATSSPPEPLPRKETPPRTAKLSTTFPNFKKLPAELRNMVYKSLLSTHHKIKPSETWHTPLPGLAILQTDKQLHDEAHAVLAATAVATIAIKMYDNAALAATERNAISHFQHVRFRNICFGPRDLPSKHSASSTSLQLGRMLRQLNTRLVEFVGGSVGLEQGKKRYAVVDVRELFWVMELVISDEGGLEKIERIIKIRKRAVEEWLGCLWTMRGDEHTEWTIVVDGGVDAKRWEGVEGWDKVEEMYEAWGFTVEAV</sequence>
<name>A0A6A6QFZ9_9PEZI</name>
<evidence type="ECO:0000256" key="1">
    <source>
        <dbReference type="SAM" id="MobiDB-lite"/>
    </source>
</evidence>
<dbReference type="EMBL" id="MU004196">
    <property type="protein sequence ID" value="KAF2491202.1"/>
    <property type="molecule type" value="Genomic_DNA"/>
</dbReference>